<protein>
    <submittedName>
        <fullName evidence="3">Uncharacterized protein</fullName>
    </submittedName>
</protein>
<keyword evidence="2" id="KW-0472">Membrane</keyword>
<feature type="region of interest" description="Disordered" evidence="1">
    <location>
        <begin position="1"/>
        <end position="22"/>
    </location>
</feature>
<gene>
    <name evidence="3" type="primary">RvY_10141-1</name>
    <name evidence="3" type="synonym">RvY_10141.1</name>
    <name evidence="3" type="ORF">RvY_10141</name>
</gene>
<sequence length="306" mass="34143">MKIGGEPGKVVEQKDVESAQDNSRKSWRSACELVVNTLLIIVTLIFVGLGAYAWKQIVFKEPQSVMIMSLYSRNITNVYNGSPEGSPIPARAVPAPFPHPVVDPTILLNWPEIFQREGKLTVYDEPLDEGWRCWFHTGFNVTQDCLRECYRVLGSTDKVWNDSEGGCYGLTNASILKELHSAPMSHQLKNFTIWPEAKLFATKTLKPTVTIKMPLLNMSFSDHAKMCLSFCALHPECHACSAFPEEPMQVDRIRDRAVGPVGFQGTLSCLLFVGIGTRENPVEIEILSSYGTVSYIFTQGNLIGRP</sequence>
<comment type="caution">
    <text evidence="3">The sequence shown here is derived from an EMBL/GenBank/DDBJ whole genome shotgun (WGS) entry which is preliminary data.</text>
</comment>
<accession>A0A1D1VH59</accession>
<proteinExistence type="predicted"/>
<evidence type="ECO:0000256" key="2">
    <source>
        <dbReference type="SAM" id="Phobius"/>
    </source>
</evidence>
<evidence type="ECO:0000313" key="3">
    <source>
        <dbReference type="EMBL" id="GAU99097.1"/>
    </source>
</evidence>
<reference evidence="3 4" key="1">
    <citation type="journal article" date="2016" name="Nat. Commun.">
        <title>Extremotolerant tardigrade genome and improved radiotolerance of human cultured cells by tardigrade-unique protein.</title>
        <authorList>
            <person name="Hashimoto T."/>
            <person name="Horikawa D.D."/>
            <person name="Saito Y."/>
            <person name="Kuwahara H."/>
            <person name="Kozuka-Hata H."/>
            <person name="Shin-I T."/>
            <person name="Minakuchi Y."/>
            <person name="Ohishi K."/>
            <person name="Motoyama A."/>
            <person name="Aizu T."/>
            <person name="Enomoto A."/>
            <person name="Kondo K."/>
            <person name="Tanaka S."/>
            <person name="Hara Y."/>
            <person name="Koshikawa S."/>
            <person name="Sagara H."/>
            <person name="Miura T."/>
            <person name="Yokobori S."/>
            <person name="Miyagawa K."/>
            <person name="Suzuki Y."/>
            <person name="Kubo T."/>
            <person name="Oyama M."/>
            <person name="Kohara Y."/>
            <person name="Fujiyama A."/>
            <person name="Arakawa K."/>
            <person name="Katayama T."/>
            <person name="Toyoda A."/>
            <person name="Kunieda T."/>
        </authorList>
    </citation>
    <scope>NUCLEOTIDE SEQUENCE [LARGE SCALE GENOMIC DNA]</scope>
    <source>
        <strain evidence="3 4">YOKOZUNA-1</strain>
    </source>
</reference>
<organism evidence="3 4">
    <name type="scientific">Ramazzottius varieornatus</name>
    <name type="common">Water bear</name>
    <name type="synonym">Tardigrade</name>
    <dbReference type="NCBI Taxonomy" id="947166"/>
    <lineage>
        <taxon>Eukaryota</taxon>
        <taxon>Metazoa</taxon>
        <taxon>Ecdysozoa</taxon>
        <taxon>Tardigrada</taxon>
        <taxon>Eutardigrada</taxon>
        <taxon>Parachela</taxon>
        <taxon>Hypsibioidea</taxon>
        <taxon>Ramazzottiidae</taxon>
        <taxon>Ramazzottius</taxon>
    </lineage>
</organism>
<name>A0A1D1VH59_RAMVA</name>
<keyword evidence="4" id="KW-1185">Reference proteome</keyword>
<feature type="transmembrane region" description="Helical" evidence="2">
    <location>
        <begin position="33"/>
        <end position="54"/>
    </location>
</feature>
<dbReference type="AlphaFoldDB" id="A0A1D1VH59"/>
<dbReference type="EMBL" id="BDGG01000005">
    <property type="protein sequence ID" value="GAU99097.1"/>
    <property type="molecule type" value="Genomic_DNA"/>
</dbReference>
<evidence type="ECO:0000313" key="4">
    <source>
        <dbReference type="Proteomes" id="UP000186922"/>
    </source>
</evidence>
<dbReference type="Proteomes" id="UP000186922">
    <property type="component" value="Unassembled WGS sequence"/>
</dbReference>
<keyword evidence="2" id="KW-0812">Transmembrane</keyword>
<keyword evidence="2" id="KW-1133">Transmembrane helix</keyword>
<evidence type="ECO:0000256" key="1">
    <source>
        <dbReference type="SAM" id="MobiDB-lite"/>
    </source>
</evidence>